<keyword evidence="3" id="KW-0539">Nucleus</keyword>
<dbReference type="InterPro" id="IPR006909">
    <property type="entry name" value="Rad21/Rec8_C_eu"/>
</dbReference>
<gene>
    <name evidence="7" type="ORF">A9F13_01g07073</name>
</gene>
<evidence type="ECO:0000259" key="5">
    <source>
        <dbReference type="Pfam" id="PF04824"/>
    </source>
</evidence>
<dbReference type="GO" id="GO:1990414">
    <property type="term" value="P:replication-born double-strand break repair via sister chromatid exchange"/>
    <property type="evidence" value="ECO:0007669"/>
    <property type="project" value="TreeGrafter"/>
</dbReference>
<comment type="caution">
    <text evidence="7">The sequence shown here is derived from an EMBL/GenBank/DDBJ whole genome shotgun (WGS) entry which is preliminary data.</text>
</comment>
<dbReference type="KEGG" id="clus:A9F13_01g07073"/>
<dbReference type="Pfam" id="PF04824">
    <property type="entry name" value="Rad21_Rec8"/>
    <property type="match status" value="1"/>
</dbReference>
<dbReference type="Pfam" id="PF04825">
    <property type="entry name" value="Rad21_Rec8_N"/>
    <property type="match status" value="1"/>
</dbReference>
<name>A0AA91T490_CLALS</name>
<dbReference type="GO" id="GO:0030892">
    <property type="term" value="C:mitotic cohesin complex"/>
    <property type="evidence" value="ECO:0007669"/>
    <property type="project" value="TreeGrafter"/>
</dbReference>
<dbReference type="PANTHER" id="PTHR12585">
    <property type="entry name" value="SCC1 / RAD21 FAMILY MEMBER"/>
    <property type="match status" value="1"/>
</dbReference>
<dbReference type="InterPro" id="IPR039781">
    <property type="entry name" value="Rad21/Rec8-like"/>
</dbReference>
<dbReference type="InterPro" id="IPR006910">
    <property type="entry name" value="Rad21_Rec8_N"/>
</dbReference>
<evidence type="ECO:0000256" key="3">
    <source>
        <dbReference type="ARBA" id="ARBA00023242"/>
    </source>
</evidence>
<comment type="similarity">
    <text evidence="2">Belongs to the rad21 family.</text>
</comment>
<dbReference type="EMBL" id="LYUB02000001">
    <property type="protein sequence ID" value="OVF11223.1"/>
    <property type="molecule type" value="Genomic_DNA"/>
</dbReference>
<evidence type="ECO:0000313" key="8">
    <source>
        <dbReference type="Proteomes" id="UP000195602"/>
    </source>
</evidence>
<sequence length="519" mass="58048">MSSSLLSRQGPLAHVWLASNYDKKLSKHQLLNTNIVTSSKILSSKQLQSSNISGGTENTITLRLSGQLLLGIVRIYSRKTKYLLDDINETLYKLKNSFKYASGATLGSGPVSTVNLPPQQTTLSNFSRTLLEDQVTDLDLFYQEDLRLDEPEQMITADTFSSEVNSFNRPESASEYDQSVEIARGAEDMDLDFDLDLDHSIEQGRDAQMPMSEGDTSVVDLPGKDSSVLEGMESALDFDLDLPLETIEERQETAEASETAPVRTELTTRRRLVGVMEDGVIKTTKRRLVVDEEDDLERGLPNNVLKSIQHLQAHGGFTGEMIELKLSESEKMSLIYELAETSSIKKRKIWNSDELLRQTCDALADAEHEGHSPNMDFSFDNNMDFDLSLPGLESSGEPQSEDDNDIENDDQNGIENVKGTIQVAEHLRNTFYENPTVTLDELMRKDIQNPDNTPLGAIKKTETGFKISKRREATKCFFELLVLASQDCVSLEQDETTSVTHLGSILTIRPRDKLISTFV</sequence>
<dbReference type="AlphaFoldDB" id="A0AA91T490"/>
<dbReference type="Gene3D" id="1.10.10.580">
    <property type="entry name" value="Structural maintenance of chromosome 1. Chain E"/>
    <property type="match status" value="1"/>
</dbReference>
<dbReference type="GO" id="GO:0007064">
    <property type="term" value="P:mitotic sister chromatid cohesion"/>
    <property type="evidence" value="ECO:0007669"/>
    <property type="project" value="TreeGrafter"/>
</dbReference>
<reference evidence="7 8" key="1">
    <citation type="submission" date="2017-04" db="EMBL/GenBank/DDBJ databases">
        <title>Draft genome of the yeast Clavispora lusitaniae type strain CBS 6936.</title>
        <authorList>
            <person name="Durrens P."/>
            <person name="Klopp C."/>
            <person name="Biteau N."/>
            <person name="Fitton-Ouhabi V."/>
            <person name="Dementhon K."/>
            <person name="Accoceberry I."/>
            <person name="Sherman D.J."/>
            <person name="Noel T."/>
        </authorList>
    </citation>
    <scope>NUCLEOTIDE SEQUENCE [LARGE SCALE GENOMIC DNA]</scope>
    <source>
        <strain evidence="7 8">CBS 6936</strain>
    </source>
</reference>
<dbReference type="GO" id="GO:0003682">
    <property type="term" value="F:chromatin binding"/>
    <property type="evidence" value="ECO:0007669"/>
    <property type="project" value="TreeGrafter"/>
</dbReference>
<organism evidence="7 8">
    <name type="scientific">Clavispora lusitaniae</name>
    <name type="common">Candida lusitaniae</name>
    <dbReference type="NCBI Taxonomy" id="36911"/>
    <lineage>
        <taxon>Eukaryota</taxon>
        <taxon>Fungi</taxon>
        <taxon>Dikarya</taxon>
        <taxon>Ascomycota</taxon>
        <taxon>Saccharomycotina</taxon>
        <taxon>Pichiomycetes</taxon>
        <taxon>Metschnikowiaceae</taxon>
        <taxon>Clavispora</taxon>
    </lineage>
</organism>
<accession>A0AA91T490</accession>
<evidence type="ECO:0000256" key="1">
    <source>
        <dbReference type="ARBA" id="ARBA00004123"/>
    </source>
</evidence>
<dbReference type="GO" id="GO:0005634">
    <property type="term" value="C:nucleus"/>
    <property type="evidence" value="ECO:0007669"/>
    <property type="project" value="UniProtKB-SubCell"/>
</dbReference>
<evidence type="ECO:0000259" key="6">
    <source>
        <dbReference type="Pfam" id="PF04825"/>
    </source>
</evidence>
<dbReference type="InterPro" id="IPR023093">
    <property type="entry name" value="ScpA-like_C"/>
</dbReference>
<feature type="region of interest" description="Disordered" evidence="4">
    <location>
        <begin position="388"/>
        <end position="412"/>
    </location>
</feature>
<feature type="domain" description="Rad21/Rec8-like protein N-terminal" evidence="6">
    <location>
        <begin position="2"/>
        <end position="101"/>
    </location>
</feature>
<dbReference type="InterPro" id="IPR036390">
    <property type="entry name" value="WH_DNA-bd_sf"/>
</dbReference>
<dbReference type="PANTHER" id="PTHR12585:SF69">
    <property type="entry name" value="FI11703P"/>
    <property type="match status" value="1"/>
</dbReference>
<protein>
    <submittedName>
        <fullName evidence="7">Kleisin alpha</fullName>
    </submittedName>
</protein>
<dbReference type="SUPFAM" id="SSF46785">
    <property type="entry name" value="Winged helix' DNA-binding domain"/>
    <property type="match status" value="1"/>
</dbReference>
<comment type="subcellular location">
    <subcellularLocation>
        <location evidence="1">Nucleus</location>
    </subcellularLocation>
</comment>
<proteinExistence type="inferred from homology"/>
<dbReference type="Proteomes" id="UP000195602">
    <property type="component" value="Unassembled WGS sequence"/>
</dbReference>
<feature type="domain" description="Rad21/Rec8-like protein C-terminal eukaryotic" evidence="5">
    <location>
        <begin position="468"/>
        <end position="495"/>
    </location>
</feature>
<evidence type="ECO:0000313" key="7">
    <source>
        <dbReference type="EMBL" id="OVF11223.1"/>
    </source>
</evidence>
<evidence type="ECO:0000256" key="4">
    <source>
        <dbReference type="SAM" id="MobiDB-lite"/>
    </source>
</evidence>
<evidence type="ECO:0000256" key="2">
    <source>
        <dbReference type="ARBA" id="ARBA00009870"/>
    </source>
</evidence>
<feature type="compositionally biased region" description="Acidic residues" evidence="4">
    <location>
        <begin position="399"/>
        <end position="412"/>
    </location>
</feature>